<dbReference type="InterPro" id="IPR023870">
    <property type="entry name" value="PGA_export_porin_PgaA"/>
</dbReference>
<organism evidence="3 4">
    <name type="scientific">Exercitatus varius</name>
    <dbReference type="NCBI Taxonomy" id="67857"/>
    <lineage>
        <taxon>Bacteria</taxon>
        <taxon>Pseudomonadati</taxon>
        <taxon>Pseudomonadota</taxon>
        <taxon>Gammaproteobacteria</taxon>
        <taxon>Pasteurellales</taxon>
        <taxon>Pasteurellaceae</taxon>
        <taxon>Exercitatus</taxon>
    </lineage>
</organism>
<dbReference type="RefSeq" id="WP_317477342.1">
    <property type="nucleotide sequence ID" value="NZ_JARQTW010000011.1"/>
</dbReference>
<keyword evidence="1" id="KW-0472">Membrane</keyword>
<reference evidence="3" key="1">
    <citation type="submission" date="2023-03" db="EMBL/GenBank/DDBJ databases">
        <title>Classification of Bisgaard taxon 6 and taxon 10 as Exercitatus varius gen. nov., spec. nov.</title>
        <authorList>
            <person name="Christensen H."/>
        </authorList>
    </citation>
    <scope>NUCLEOTIDE SEQUENCE</scope>
    <source>
        <strain evidence="3">86116</strain>
    </source>
</reference>
<dbReference type="SUPFAM" id="SSF56935">
    <property type="entry name" value="Porins"/>
    <property type="match status" value="1"/>
</dbReference>
<dbReference type="EMBL" id="JARQTW010000011">
    <property type="protein sequence ID" value="MDG2950313.1"/>
    <property type="molecule type" value="Genomic_DNA"/>
</dbReference>
<evidence type="ECO:0000313" key="4">
    <source>
        <dbReference type="Proteomes" id="UP001214976"/>
    </source>
</evidence>
<comment type="caution">
    <text evidence="3">The sequence shown here is derived from an EMBL/GenBank/DDBJ whole genome shotgun (WGS) entry which is preliminary data.</text>
</comment>
<dbReference type="InterPro" id="IPR049003">
    <property type="entry name" value="PgaA_barrel"/>
</dbReference>
<dbReference type="InterPro" id="IPR011990">
    <property type="entry name" value="TPR-like_helical_dom_sf"/>
</dbReference>
<dbReference type="Pfam" id="PF21197">
    <property type="entry name" value="PgaA_barrel"/>
    <property type="match status" value="1"/>
</dbReference>
<accession>A0AAW6QAH6</accession>
<evidence type="ECO:0000313" key="3">
    <source>
        <dbReference type="EMBL" id="MDG2950313.1"/>
    </source>
</evidence>
<keyword evidence="1" id="KW-0812">Transmembrane</keyword>
<feature type="domain" description="PgaA membrane beta barrel" evidence="2">
    <location>
        <begin position="547"/>
        <end position="831"/>
    </location>
</feature>
<name>A0AAW6QAH6_9PAST</name>
<dbReference type="AlphaFoldDB" id="A0AAW6QAH6"/>
<protein>
    <submittedName>
        <fullName evidence="3">Poly-beta-1,6 N-acetyl-D-glucosamine export porin PgaA</fullName>
    </submittedName>
</protein>
<keyword evidence="1" id="KW-1133">Transmembrane helix</keyword>
<proteinExistence type="predicted"/>
<evidence type="ECO:0000259" key="2">
    <source>
        <dbReference type="Pfam" id="PF21197"/>
    </source>
</evidence>
<dbReference type="GO" id="GO:1901515">
    <property type="term" value="F:poly-beta-1,6-N-acetyl-D-glucosamine transmembrane transporter activity"/>
    <property type="evidence" value="ECO:0007669"/>
    <property type="project" value="InterPro"/>
</dbReference>
<evidence type="ECO:0000256" key="1">
    <source>
        <dbReference type="SAM" id="Phobius"/>
    </source>
</evidence>
<feature type="transmembrane region" description="Helical" evidence="1">
    <location>
        <begin position="23"/>
        <end position="49"/>
    </location>
</feature>
<dbReference type="SUPFAM" id="SSF48452">
    <property type="entry name" value="TPR-like"/>
    <property type="match status" value="1"/>
</dbReference>
<dbReference type="NCBIfam" id="TIGR03939">
    <property type="entry name" value="PGA_TPR_OMP"/>
    <property type="match status" value="1"/>
</dbReference>
<dbReference type="Gene3D" id="1.25.40.10">
    <property type="entry name" value="Tetratricopeptide repeat domain"/>
    <property type="match status" value="2"/>
</dbReference>
<sequence>MIILLQQKYPLDDYLINKLANGLVIYFFIFWGYLMNKVGVLAFLMGGALCAQNAVSSPIDEQREDIIRYSRLGDAQLVEGTKQLADLYRNTHDHKVRDDLITLLVRQNQFKEALAVCLHCRLDELSENELEVLAKAARNERQFQQSLSFYNQLTRVSPKNPNGLLGLSLVNTDISHFDDSQKYLSQYKRKFGIDNEYKQADLYLLESSESLTSKLHRLSNNLVKNPNDVESAKKLYRVAAQLNISPLQERLISDYPDLFNKTDKLWFLHDDAVRTVKNMPNRRQLNESYSNLEEAYSKAPEGSPVKQQSLQDMVVVASKLNNADYVEKNYILLQESEQVIPNYVKESYADSLLASGSPFLALDLYREIEQSYFAQKQKVPFSLQLKIVNALTDAAKYSEAQNYLESGMAEMPLYVMDFTRSRKIENPDYGNYFSSKVNLQAAKGNLSGAMQLVDERLSLTPGDGWVMLTKAELESARDHSDDALNWIEKAQEFLPGEPIWVEVAKANAALSVNDWKTASGIVNNWSTEQKENVTSFLEQYEQAKSARLVASGGISHRTSPAGENESNQEYYLYSPKTNDGHNAFVHYLITKSPDDGLKLEQQRIGAGIEANFYPVIITAEAGKGIELNDKAYFAANIQYRLNQHWNFSIRGGLNSANTPVKALYQDIYAKDLGFSASYKYSNRFEVGTNVSLMKFDDGNLRKDLSIWSNFNLFKYNRWNLDGGLFASYERNKDISEAYYYNPSKSRSAEGNLDLSYFQPFDHRITLTHHIKGGAGYYWQDNFESSETWSIAYGQEWHLGRRLSISYDIGRKRSIYDGAPEFNNFINLNLSASF</sequence>
<dbReference type="Proteomes" id="UP001214976">
    <property type="component" value="Unassembled WGS sequence"/>
</dbReference>
<gene>
    <name evidence="3" type="primary">pgaA</name>
    <name evidence="3" type="ORF">P7M15_07260</name>
</gene>